<reference evidence="1" key="1">
    <citation type="submission" date="2020-01" db="EMBL/GenBank/DDBJ databases">
        <authorList>
            <consortium name="DOE Joint Genome Institute"/>
            <person name="Haridas S."/>
            <person name="Albert R."/>
            <person name="Binder M."/>
            <person name="Bloem J."/>
            <person name="Labutti K."/>
            <person name="Salamov A."/>
            <person name="Andreopoulos B."/>
            <person name="Baker S.E."/>
            <person name="Barry K."/>
            <person name="Bills G."/>
            <person name="Bluhm B.H."/>
            <person name="Cannon C."/>
            <person name="Castanera R."/>
            <person name="Culley D.E."/>
            <person name="Daum C."/>
            <person name="Ezra D."/>
            <person name="Gonzalez J.B."/>
            <person name="Henrissat B."/>
            <person name="Kuo A."/>
            <person name="Liang C."/>
            <person name="Lipzen A."/>
            <person name="Lutzoni F."/>
            <person name="Magnuson J."/>
            <person name="Mondo S."/>
            <person name="Nolan M."/>
            <person name="Ohm R."/>
            <person name="Pangilinan J."/>
            <person name="Park H.-J."/>
            <person name="Ramirez L."/>
            <person name="Alfaro M."/>
            <person name="Sun H."/>
            <person name="Tritt A."/>
            <person name="Yoshinaga Y."/>
            <person name="Zwiers L.-H."/>
            <person name="Turgeon B.G."/>
            <person name="Goodwin S.B."/>
            <person name="Spatafora J.W."/>
            <person name="Crous P.W."/>
            <person name="Grigoriev I.V."/>
        </authorList>
    </citation>
    <scope>NUCLEOTIDE SEQUENCE</scope>
    <source>
        <strain evidence="1">P77</strain>
    </source>
</reference>
<evidence type="ECO:0000313" key="2">
    <source>
        <dbReference type="Proteomes" id="UP000800040"/>
    </source>
</evidence>
<dbReference type="EMBL" id="ML975360">
    <property type="protein sequence ID" value="KAF1831577.1"/>
    <property type="molecule type" value="Genomic_DNA"/>
</dbReference>
<keyword evidence="2" id="KW-1185">Reference proteome</keyword>
<evidence type="ECO:0000313" key="1">
    <source>
        <dbReference type="EMBL" id="KAF1831577.1"/>
    </source>
</evidence>
<dbReference type="AlphaFoldDB" id="A0A6A5K993"/>
<proteinExistence type="predicted"/>
<sequence>MPCPSAGRAQVVVLTGRGSPIGHSAQAASLTSVSRRSLATSGAKRCLRARPHQFISRCGRRAGPLFRARVLFPSLLTGLPCPVQASAAIKNPPGPHFITKTRPVASTATSPHPTATLWTPIRSSPATAPCTSLARATRYCTIDTALAPLGLLRTAPHRTAPHLTW</sequence>
<name>A0A6A5K993_9PLEO</name>
<dbReference type="Proteomes" id="UP000800040">
    <property type="component" value="Unassembled WGS sequence"/>
</dbReference>
<accession>A0A6A5K993</accession>
<gene>
    <name evidence="1" type="ORF">BDW02DRAFT_45777</name>
</gene>
<organism evidence="1 2">
    <name type="scientific">Decorospora gaudefroyi</name>
    <dbReference type="NCBI Taxonomy" id="184978"/>
    <lineage>
        <taxon>Eukaryota</taxon>
        <taxon>Fungi</taxon>
        <taxon>Dikarya</taxon>
        <taxon>Ascomycota</taxon>
        <taxon>Pezizomycotina</taxon>
        <taxon>Dothideomycetes</taxon>
        <taxon>Pleosporomycetidae</taxon>
        <taxon>Pleosporales</taxon>
        <taxon>Pleosporineae</taxon>
        <taxon>Pleosporaceae</taxon>
        <taxon>Decorospora</taxon>
    </lineage>
</organism>
<protein>
    <submittedName>
        <fullName evidence="1">Uncharacterized protein</fullName>
    </submittedName>
</protein>